<dbReference type="EMBL" id="NMUH01001681">
    <property type="protein sequence ID" value="MQL94482.1"/>
    <property type="molecule type" value="Genomic_DNA"/>
</dbReference>
<organism evidence="3 4">
    <name type="scientific">Colocasia esculenta</name>
    <name type="common">Wild taro</name>
    <name type="synonym">Arum esculentum</name>
    <dbReference type="NCBI Taxonomy" id="4460"/>
    <lineage>
        <taxon>Eukaryota</taxon>
        <taxon>Viridiplantae</taxon>
        <taxon>Streptophyta</taxon>
        <taxon>Embryophyta</taxon>
        <taxon>Tracheophyta</taxon>
        <taxon>Spermatophyta</taxon>
        <taxon>Magnoliopsida</taxon>
        <taxon>Liliopsida</taxon>
        <taxon>Araceae</taxon>
        <taxon>Aroideae</taxon>
        <taxon>Colocasieae</taxon>
        <taxon>Colocasia</taxon>
    </lineage>
</organism>
<feature type="compositionally biased region" description="Low complexity" evidence="1">
    <location>
        <begin position="1"/>
        <end position="17"/>
    </location>
</feature>
<feature type="transmembrane region" description="Helical" evidence="2">
    <location>
        <begin position="272"/>
        <end position="291"/>
    </location>
</feature>
<evidence type="ECO:0008006" key="5">
    <source>
        <dbReference type="Google" id="ProtNLM"/>
    </source>
</evidence>
<feature type="compositionally biased region" description="Low complexity" evidence="1">
    <location>
        <begin position="164"/>
        <end position="211"/>
    </location>
</feature>
<protein>
    <recommendedName>
        <fullName evidence="5">Retrotransposon gag domain-containing protein</fullName>
    </recommendedName>
</protein>
<keyword evidence="2" id="KW-1133">Transmembrane helix</keyword>
<accession>A0A843V7Y1</accession>
<reference evidence="3" key="1">
    <citation type="submission" date="2017-07" db="EMBL/GenBank/DDBJ databases">
        <title>Taro Niue Genome Assembly and Annotation.</title>
        <authorList>
            <person name="Atibalentja N."/>
            <person name="Keating K."/>
            <person name="Fields C.J."/>
        </authorList>
    </citation>
    <scope>NUCLEOTIDE SEQUENCE</scope>
    <source>
        <strain evidence="3">Niue_2</strain>
        <tissue evidence="3">Leaf</tissue>
    </source>
</reference>
<gene>
    <name evidence="3" type="ORF">Taro_027139</name>
</gene>
<feature type="region of interest" description="Disordered" evidence="1">
    <location>
        <begin position="1"/>
        <end position="20"/>
    </location>
</feature>
<feature type="transmembrane region" description="Helical" evidence="2">
    <location>
        <begin position="297"/>
        <end position="319"/>
    </location>
</feature>
<keyword evidence="4" id="KW-1185">Reference proteome</keyword>
<evidence type="ECO:0000313" key="4">
    <source>
        <dbReference type="Proteomes" id="UP000652761"/>
    </source>
</evidence>
<dbReference type="Proteomes" id="UP000652761">
    <property type="component" value="Unassembled WGS sequence"/>
</dbReference>
<keyword evidence="2" id="KW-0812">Transmembrane</keyword>
<keyword evidence="2" id="KW-0472">Membrane</keyword>
<dbReference type="AlphaFoldDB" id="A0A843V7Y1"/>
<name>A0A843V7Y1_COLES</name>
<proteinExistence type="predicted"/>
<feature type="region of interest" description="Disordered" evidence="1">
    <location>
        <begin position="144"/>
        <end position="214"/>
    </location>
</feature>
<evidence type="ECO:0000313" key="3">
    <source>
        <dbReference type="EMBL" id="MQL94482.1"/>
    </source>
</evidence>
<evidence type="ECO:0000256" key="2">
    <source>
        <dbReference type="SAM" id="Phobius"/>
    </source>
</evidence>
<comment type="caution">
    <text evidence="3">The sequence shown here is derived from an EMBL/GenBank/DDBJ whole genome shotgun (WGS) entry which is preliminary data.</text>
</comment>
<evidence type="ECO:0000256" key="1">
    <source>
        <dbReference type="SAM" id="MobiDB-lite"/>
    </source>
</evidence>
<sequence length="410" mass="45764">MAVEEQPPATPQAAPVQPEVPPMVWQQTPVAMAAPEDLTALLERFLRLWPPMFYGDYDPDKVESWVHELERTFKTMDCTKQDQYHQRFVQLLRHIPHMATSEQARTKRFISALRSELRWAMADHLCDTLGLAVARATSLERECRFQPQQGGDLARSTPYQRPLGSRGSVSSSSSSGIGAVPPTQQAQHLQQHQGQFQQPQQRQQHQQQPHQGCGHDRVMNITREEAEASNLIVGTVPILGQLGQVSTPDNVKATWQASRSSCQVCELDTWRFYWSGCFTLVLVLGFFFPVWSFSDVVWLTLLVVVIASLTCGHLNLCLWSRQCPCRDQIATGSLLPSNQVATDLVSPSGGDSLCITFSDREGTGDLFGDPFHCDSVFLAPVLFLARSYFSLSPGETSQQHPSRQAEETGP</sequence>